<reference evidence="1 2" key="1">
    <citation type="submission" date="2016-04" db="EMBL/GenBank/DDBJ databases">
        <title>Genome analyses suggest a sexual origin of heterokaryosis in a supposedly ancient asexual fungus.</title>
        <authorList>
            <person name="Ropars J."/>
            <person name="Sedzielewska K."/>
            <person name="Noel J."/>
            <person name="Charron P."/>
            <person name="Farinelli L."/>
            <person name="Marton T."/>
            <person name="Kruger M."/>
            <person name="Pelin A."/>
            <person name="Brachmann A."/>
            <person name="Corradi N."/>
        </authorList>
    </citation>
    <scope>NUCLEOTIDE SEQUENCE [LARGE SCALE GENOMIC DNA]</scope>
    <source>
        <strain evidence="1 2">C2</strain>
    </source>
</reference>
<dbReference type="VEuPathDB" id="FungiDB:RhiirFUN_005269"/>
<proteinExistence type="predicted"/>
<accession>A0A2N1N6U2</accession>
<reference evidence="1 2" key="2">
    <citation type="submission" date="2017-10" db="EMBL/GenBank/DDBJ databases">
        <title>Extensive intraspecific genome diversity in a model arbuscular mycorrhizal fungus.</title>
        <authorList>
            <person name="Chen E.C.H."/>
            <person name="Morin E."/>
            <person name="Baudet D."/>
            <person name="Noel J."/>
            <person name="Ndikumana S."/>
            <person name="Charron P."/>
            <person name="St-Onge C."/>
            <person name="Giorgi J."/>
            <person name="Grigoriev I.V."/>
            <person name="Roux C."/>
            <person name="Martin F.M."/>
            <person name="Corradi N."/>
        </authorList>
    </citation>
    <scope>NUCLEOTIDE SEQUENCE [LARGE SCALE GENOMIC DNA]</scope>
    <source>
        <strain evidence="1 2">C2</strain>
    </source>
</reference>
<comment type="caution">
    <text evidence="1">The sequence shown here is derived from an EMBL/GenBank/DDBJ whole genome shotgun (WGS) entry which is preliminary data.</text>
</comment>
<dbReference type="AlphaFoldDB" id="A0A2N1N6U2"/>
<organism evidence="1 2">
    <name type="scientific">Rhizophagus irregularis</name>
    <dbReference type="NCBI Taxonomy" id="588596"/>
    <lineage>
        <taxon>Eukaryota</taxon>
        <taxon>Fungi</taxon>
        <taxon>Fungi incertae sedis</taxon>
        <taxon>Mucoromycota</taxon>
        <taxon>Glomeromycotina</taxon>
        <taxon>Glomeromycetes</taxon>
        <taxon>Glomerales</taxon>
        <taxon>Glomeraceae</taxon>
        <taxon>Rhizophagus</taxon>
    </lineage>
</organism>
<evidence type="ECO:0000313" key="2">
    <source>
        <dbReference type="Proteomes" id="UP000233469"/>
    </source>
</evidence>
<dbReference type="EMBL" id="LLXL01000703">
    <property type="protein sequence ID" value="PKK69646.1"/>
    <property type="molecule type" value="Genomic_DNA"/>
</dbReference>
<name>A0A2N1N6U2_9GLOM</name>
<gene>
    <name evidence="1" type="ORF">RhiirC2_780757</name>
</gene>
<evidence type="ECO:0000313" key="1">
    <source>
        <dbReference type="EMBL" id="PKK69646.1"/>
    </source>
</evidence>
<protein>
    <submittedName>
        <fullName evidence="1">Uncharacterized protein</fullName>
    </submittedName>
</protein>
<sequence>MGKGGRGRGFRTKILKNLGSGWLPSSEEQKEPSFVSTSTKLGSRVLKNGKELRFVRVGFRSLEKVETRFIRSGSGGFSNSEVQKITKIRKFWVDFRRSEEKKPRFISKSGGFPNSEEQKIKIHKIGWIFEFQSTEKNQDSFWVDFQRSEEKEPRFVSSGRLPSSGKQKKIKIRLGGFSTNG</sequence>
<dbReference type="Proteomes" id="UP000233469">
    <property type="component" value="Unassembled WGS sequence"/>
</dbReference>